<proteinExistence type="predicted"/>
<dbReference type="InterPro" id="IPR036890">
    <property type="entry name" value="HATPase_C_sf"/>
</dbReference>
<dbReference type="GO" id="GO:0000155">
    <property type="term" value="F:phosphorelay sensor kinase activity"/>
    <property type="evidence" value="ECO:0007669"/>
    <property type="project" value="InterPro"/>
</dbReference>
<dbReference type="EMBL" id="QKWK01000006">
    <property type="protein sequence ID" value="TXT08917.1"/>
    <property type="molecule type" value="Genomic_DNA"/>
</dbReference>
<dbReference type="PANTHER" id="PTHR43047:SF72">
    <property type="entry name" value="OSMOSENSING HISTIDINE PROTEIN KINASE SLN1"/>
    <property type="match status" value="1"/>
</dbReference>
<dbReference type="SUPFAM" id="SSF55874">
    <property type="entry name" value="ATPase domain of HSP90 chaperone/DNA topoisomerase II/histidine kinase"/>
    <property type="match status" value="1"/>
</dbReference>
<dbReference type="Pfam" id="PF02518">
    <property type="entry name" value="HATPase_c"/>
    <property type="match status" value="1"/>
</dbReference>
<dbReference type="OrthoDB" id="21225at2759"/>
<evidence type="ECO:0000259" key="9">
    <source>
        <dbReference type="PROSITE" id="PS50110"/>
    </source>
</evidence>
<feature type="compositionally biased region" description="Low complexity" evidence="7">
    <location>
        <begin position="1"/>
        <end position="20"/>
    </location>
</feature>
<dbReference type="SUPFAM" id="SSF55781">
    <property type="entry name" value="GAF domain-like"/>
    <property type="match status" value="1"/>
</dbReference>
<name>A0A7D8V0K2_VANHU</name>
<accession>A0A7D8V0K2</accession>
<dbReference type="Pfam" id="PF01590">
    <property type="entry name" value="GAF"/>
    <property type="match status" value="1"/>
</dbReference>
<dbReference type="InterPro" id="IPR004358">
    <property type="entry name" value="Sig_transdc_His_kin-like_C"/>
</dbReference>
<evidence type="ECO:0000256" key="7">
    <source>
        <dbReference type="SAM" id="MobiDB-lite"/>
    </source>
</evidence>
<dbReference type="EC" id="2.7.13.3" evidence="2"/>
<evidence type="ECO:0000256" key="2">
    <source>
        <dbReference type="ARBA" id="ARBA00012438"/>
    </source>
</evidence>
<dbReference type="Gene3D" id="3.40.50.2300">
    <property type="match status" value="1"/>
</dbReference>
<dbReference type="InterPro" id="IPR029016">
    <property type="entry name" value="GAF-like_dom_sf"/>
</dbReference>
<feature type="compositionally biased region" description="Basic residues" evidence="7">
    <location>
        <begin position="924"/>
        <end position="936"/>
    </location>
</feature>
<evidence type="ECO:0000256" key="1">
    <source>
        <dbReference type="ARBA" id="ARBA00000085"/>
    </source>
</evidence>
<dbReference type="CDD" id="cd00082">
    <property type="entry name" value="HisKA"/>
    <property type="match status" value="1"/>
</dbReference>
<feature type="compositionally biased region" description="Low complexity" evidence="7">
    <location>
        <begin position="974"/>
        <end position="989"/>
    </location>
</feature>
<feature type="compositionally biased region" description="Basic and acidic residues" evidence="7">
    <location>
        <begin position="937"/>
        <end position="946"/>
    </location>
</feature>
<feature type="domain" description="Histidine kinase" evidence="8">
    <location>
        <begin position="488"/>
        <end position="751"/>
    </location>
</feature>
<dbReference type="PROSITE" id="PS50110">
    <property type="entry name" value="RESPONSE_REGULATORY"/>
    <property type="match status" value="1"/>
</dbReference>
<dbReference type="InterPro" id="IPR003661">
    <property type="entry name" value="HisK_dim/P_dom"/>
</dbReference>
<dbReference type="InterPro" id="IPR003018">
    <property type="entry name" value="GAF"/>
</dbReference>
<dbReference type="Gene3D" id="1.10.287.130">
    <property type="match status" value="1"/>
</dbReference>
<organism evidence="10 11">
    <name type="scientific">Vanrija humicola</name>
    <name type="common">Yeast</name>
    <name type="synonym">Cryptococcus humicola</name>
    <dbReference type="NCBI Taxonomy" id="5417"/>
    <lineage>
        <taxon>Eukaryota</taxon>
        <taxon>Fungi</taxon>
        <taxon>Dikarya</taxon>
        <taxon>Basidiomycota</taxon>
        <taxon>Agaricomycotina</taxon>
        <taxon>Tremellomycetes</taxon>
        <taxon>Trichosporonales</taxon>
        <taxon>Trichosporonaceae</taxon>
        <taxon>Vanrija</taxon>
    </lineage>
</organism>
<sequence>MSYYGAASPSSPFNASSPFNEGASRSSFDFNRSTRPRVQSRLGAGVIDSADDYFSSVPPRRSTGVTPVHSDPGENLIPTVVQPSELGQFFDEYGFLPAPEPPNEKERLKALYSYNIWHTAGDPNFDRIVHMAKLVFNTRLVLLNFIDSDTQWLKSQTAFARPERARNQTMSAHAILNNSPEPFVVLDTDSDWRFMNNPHVLEEPHVRFYAGAPLRTPDGYNLGTLCLLDDKPREEFTPRSRHILKEFAAVVMREMELWRDKLQLATRDKIQTSMEKFTRECLEIDDKFVGANFEAASRMDKVYSRAAKLVRTTLELDGCTILDISQLERISVSGSDKKKFIYRANPYAPGPDSSVLEQSDTFGPISAFPVLASTPSTPPTRPLTAFEHERLSDFLCNNRDGKIFENVVPTWIRYMFSSALKYAMVVPVFGMDQQPFALICAYTLDKGKQFLEGYELQFLRAIGVIILSAVLRRRMVLADRSKSVLISSVSHELRTPLHGILAAAELLKDTPLDHDQQAYLATVATCGMQLIETVNHVLDFTKLSGTTKNANTARPIKASTVNLAQVIEQTVESCWMGQRARAMQVGDSDLGSFYAPPPLSLLPYDQRVNISRNLSGVETVIDIGLRAKGWNVVCESGGLRRILMNLYGNSLKFTKEGYVQVILREGQHSPDAKRFPVELSVVDTGKGIGKDFLKDQLFHPFAQENPLQPGTGLGLSIVNSIVRSDAVNGDLEVWSAEGMGTQIRVTFEVEVADEASGDSTNGSDAFGVSSQFGKGYTIAFSGYNPLHTGHQLSIEVLGNYAFNRGFQVIDDVNSADILFVNDGAGVTNDLKTYSREPDTDRHDTYTRTMPKPVGPTAFVAELEKAVKWLESHNNLKSMAGRLDSLRIDSSDSEQQVPTARPSPPHREMSSDSTMSTNTVMNGSRGRRRSSSYLHRRRSDDNRDWGSAERPSIAPRGVSYHGNSSGQPTPDEEAPISSSPSSPTSTMSTISLADGGAMLKAATIPAEVLVNRRTRPARVMVVEDNAINRRVLAAFLKKHGFEYAEAINGAAGVDLFEKTPASHWE</sequence>
<dbReference type="InterPro" id="IPR011006">
    <property type="entry name" value="CheY-like_superfamily"/>
</dbReference>
<evidence type="ECO:0000256" key="4">
    <source>
        <dbReference type="ARBA" id="ARBA00022679"/>
    </source>
</evidence>
<dbReference type="Gene3D" id="3.30.565.10">
    <property type="entry name" value="Histidine kinase-like ATPase, C-terminal domain"/>
    <property type="match status" value="1"/>
</dbReference>
<dbReference type="GO" id="GO:0009927">
    <property type="term" value="F:histidine phosphotransfer kinase activity"/>
    <property type="evidence" value="ECO:0007669"/>
    <property type="project" value="TreeGrafter"/>
</dbReference>
<comment type="caution">
    <text evidence="6">Lacks conserved residue(s) required for the propagation of feature annotation.</text>
</comment>
<reference evidence="10 11" key="1">
    <citation type="journal article" date="2019" name="PLoS Genet.">
        <title>Convergent evolution of linked mating-type loci in basidiomycete fungi.</title>
        <authorList>
            <person name="Sun S."/>
            <person name="Coelho M.A."/>
            <person name="Heitman J."/>
            <person name="Nowrousian M."/>
        </authorList>
    </citation>
    <scope>NUCLEOTIDE SEQUENCE [LARGE SCALE GENOMIC DNA]</scope>
    <source>
        <strain evidence="10 11">CBS 4282</strain>
    </source>
</reference>
<dbReference type="SUPFAM" id="SSF52172">
    <property type="entry name" value="CheY-like"/>
    <property type="match status" value="1"/>
</dbReference>
<dbReference type="PROSITE" id="PS50109">
    <property type="entry name" value="HIS_KIN"/>
    <property type="match status" value="1"/>
</dbReference>
<evidence type="ECO:0000313" key="11">
    <source>
        <dbReference type="Proteomes" id="UP000473826"/>
    </source>
</evidence>
<evidence type="ECO:0000256" key="6">
    <source>
        <dbReference type="PROSITE-ProRule" id="PRU00169"/>
    </source>
</evidence>
<feature type="region of interest" description="Disordered" evidence="7">
    <location>
        <begin position="1"/>
        <end position="42"/>
    </location>
</feature>
<keyword evidence="3" id="KW-0597">Phosphoprotein</keyword>
<dbReference type="InterPro" id="IPR036097">
    <property type="entry name" value="HisK_dim/P_sf"/>
</dbReference>
<dbReference type="PANTHER" id="PTHR43047">
    <property type="entry name" value="TWO-COMPONENT HISTIDINE PROTEIN KINASE"/>
    <property type="match status" value="1"/>
</dbReference>
<dbReference type="AlphaFoldDB" id="A0A7D8V0K2"/>
<keyword evidence="4" id="KW-0808">Transferase</keyword>
<dbReference type="GO" id="GO:0005886">
    <property type="term" value="C:plasma membrane"/>
    <property type="evidence" value="ECO:0007669"/>
    <property type="project" value="TreeGrafter"/>
</dbReference>
<dbReference type="InterPro" id="IPR005467">
    <property type="entry name" value="His_kinase_dom"/>
</dbReference>
<dbReference type="Pfam" id="PF00512">
    <property type="entry name" value="HisKA"/>
    <property type="match status" value="1"/>
</dbReference>
<feature type="compositionally biased region" description="Polar residues" evidence="7">
    <location>
        <begin position="910"/>
        <end position="921"/>
    </location>
</feature>
<dbReference type="Gene3D" id="3.30.450.40">
    <property type="match status" value="1"/>
</dbReference>
<keyword evidence="11" id="KW-1185">Reference proteome</keyword>
<protein>
    <recommendedName>
        <fullName evidence="2">histidine kinase</fullName>
        <ecNumber evidence="2">2.7.13.3</ecNumber>
    </recommendedName>
</protein>
<evidence type="ECO:0000256" key="3">
    <source>
        <dbReference type="ARBA" id="ARBA00022553"/>
    </source>
</evidence>
<feature type="compositionally biased region" description="Basic and acidic residues" evidence="7">
    <location>
        <begin position="832"/>
        <end position="845"/>
    </location>
</feature>
<comment type="catalytic activity">
    <reaction evidence="1">
        <text>ATP + protein L-histidine = ADP + protein N-phospho-L-histidine.</text>
        <dbReference type="EC" id="2.7.13.3"/>
    </reaction>
</comment>
<evidence type="ECO:0000256" key="5">
    <source>
        <dbReference type="ARBA" id="ARBA00022777"/>
    </source>
</evidence>
<feature type="domain" description="Response regulatory" evidence="9">
    <location>
        <begin position="1017"/>
        <end position="1064"/>
    </location>
</feature>
<feature type="region of interest" description="Disordered" evidence="7">
    <location>
        <begin position="830"/>
        <end position="852"/>
    </location>
</feature>
<dbReference type="SMART" id="SM00388">
    <property type="entry name" value="HisKA"/>
    <property type="match status" value="1"/>
</dbReference>
<comment type="caution">
    <text evidence="10">The sequence shown here is derived from an EMBL/GenBank/DDBJ whole genome shotgun (WGS) entry which is preliminary data.</text>
</comment>
<keyword evidence="5" id="KW-0418">Kinase</keyword>
<gene>
    <name evidence="10" type="ORF">VHUM_02391</name>
</gene>
<evidence type="ECO:0000259" key="8">
    <source>
        <dbReference type="PROSITE" id="PS50109"/>
    </source>
</evidence>
<dbReference type="FunFam" id="1.10.287.130:FF:000023">
    <property type="entry name" value="Sensor histidine kinase/response regulator, putative"/>
    <property type="match status" value="1"/>
</dbReference>
<dbReference type="PRINTS" id="PR00344">
    <property type="entry name" value="BCTRLSENSOR"/>
</dbReference>
<dbReference type="InterPro" id="IPR001789">
    <property type="entry name" value="Sig_transdc_resp-reg_receiver"/>
</dbReference>
<dbReference type="SMART" id="SM00387">
    <property type="entry name" value="HATPase_c"/>
    <property type="match status" value="1"/>
</dbReference>
<dbReference type="Proteomes" id="UP000473826">
    <property type="component" value="Unassembled WGS sequence"/>
</dbReference>
<evidence type="ECO:0000313" key="10">
    <source>
        <dbReference type="EMBL" id="TXT08917.1"/>
    </source>
</evidence>
<dbReference type="SUPFAM" id="SSF47384">
    <property type="entry name" value="Homodimeric domain of signal transducing histidine kinase"/>
    <property type="match status" value="1"/>
</dbReference>
<feature type="region of interest" description="Disordered" evidence="7">
    <location>
        <begin position="884"/>
        <end position="989"/>
    </location>
</feature>
<dbReference type="InterPro" id="IPR003594">
    <property type="entry name" value="HATPase_dom"/>
</dbReference>
<feature type="compositionally biased region" description="Polar residues" evidence="7">
    <location>
        <begin position="23"/>
        <end position="37"/>
    </location>
</feature>